<keyword evidence="2" id="KW-0472">Membrane</keyword>
<name>A0ABD0UHU2_DENTH</name>
<proteinExistence type="predicted"/>
<dbReference type="Proteomes" id="UP001552299">
    <property type="component" value="Unassembled WGS sequence"/>
</dbReference>
<feature type="region of interest" description="Disordered" evidence="1">
    <location>
        <begin position="38"/>
        <end position="64"/>
    </location>
</feature>
<gene>
    <name evidence="3" type="ORF">M5K25_018123</name>
</gene>
<dbReference type="EMBL" id="JANQDX010000014">
    <property type="protein sequence ID" value="KAL0912166.1"/>
    <property type="molecule type" value="Genomic_DNA"/>
</dbReference>
<feature type="transmembrane region" description="Helical" evidence="2">
    <location>
        <begin position="12"/>
        <end position="34"/>
    </location>
</feature>
<evidence type="ECO:0000313" key="4">
    <source>
        <dbReference type="Proteomes" id="UP001552299"/>
    </source>
</evidence>
<evidence type="ECO:0000256" key="1">
    <source>
        <dbReference type="SAM" id="MobiDB-lite"/>
    </source>
</evidence>
<accession>A0ABD0UHU2</accession>
<comment type="caution">
    <text evidence="3">The sequence shown here is derived from an EMBL/GenBank/DDBJ whole genome shotgun (WGS) entry which is preliminary data.</text>
</comment>
<dbReference type="AlphaFoldDB" id="A0ABD0UHU2"/>
<sequence length="64" mass="6861">MAGASFEAHGSGDVMFCVIIMWLSVISMIIFSCIDQPKNSSNSNKQSRKAAARHGCGDGSYISF</sequence>
<evidence type="ECO:0000313" key="3">
    <source>
        <dbReference type="EMBL" id="KAL0912166.1"/>
    </source>
</evidence>
<protein>
    <submittedName>
        <fullName evidence="3">Uncharacterized protein</fullName>
    </submittedName>
</protein>
<keyword evidence="2" id="KW-0812">Transmembrane</keyword>
<keyword evidence="2" id="KW-1133">Transmembrane helix</keyword>
<keyword evidence="4" id="KW-1185">Reference proteome</keyword>
<evidence type="ECO:0000256" key="2">
    <source>
        <dbReference type="SAM" id="Phobius"/>
    </source>
</evidence>
<reference evidence="3 4" key="1">
    <citation type="journal article" date="2024" name="Plant Biotechnol. J.">
        <title>Dendrobium thyrsiflorum genome and its molecular insights into genes involved in important horticultural traits.</title>
        <authorList>
            <person name="Chen B."/>
            <person name="Wang J.Y."/>
            <person name="Zheng P.J."/>
            <person name="Li K.L."/>
            <person name="Liang Y.M."/>
            <person name="Chen X.F."/>
            <person name="Zhang C."/>
            <person name="Zhao X."/>
            <person name="He X."/>
            <person name="Zhang G.Q."/>
            <person name="Liu Z.J."/>
            <person name="Xu Q."/>
        </authorList>
    </citation>
    <scope>NUCLEOTIDE SEQUENCE [LARGE SCALE GENOMIC DNA]</scope>
    <source>
        <strain evidence="3">GZMU011</strain>
    </source>
</reference>
<organism evidence="3 4">
    <name type="scientific">Dendrobium thyrsiflorum</name>
    <name type="common">Pinecone-like raceme dendrobium</name>
    <name type="synonym">Orchid</name>
    <dbReference type="NCBI Taxonomy" id="117978"/>
    <lineage>
        <taxon>Eukaryota</taxon>
        <taxon>Viridiplantae</taxon>
        <taxon>Streptophyta</taxon>
        <taxon>Embryophyta</taxon>
        <taxon>Tracheophyta</taxon>
        <taxon>Spermatophyta</taxon>
        <taxon>Magnoliopsida</taxon>
        <taxon>Liliopsida</taxon>
        <taxon>Asparagales</taxon>
        <taxon>Orchidaceae</taxon>
        <taxon>Epidendroideae</taxon>
        <taxon>Malaxideae</taxon>
        <taxon>Dendrobiinae</taxon>
        <taxon>Dendrobium</taxon>
    </lineage>
</organism>